<dbReference type="AlphaFoldDB" id="A0A1F6CB84"/>
<name>A0A1F6CB84_HANXR</name>
<dbReference type="EMBL" id="MFKF01000312">
    <property type="protein sequence ID" value="OGG46478.1"/>
    <property type="molecule type" value="Genomic_DNA"/>
</dbReference>
<evidence type="ECO:0000313" key="1">
    <source>
        <dbReference type="EMBL" id="OGG46478.1"/>
    </source>
</evidence>
<accession>A0A1F6CB84</accession>
<protein>
    <recommendedName>
        <fullName evidence="3">DUF72 domain-containing protein</fullName>
    </recommendedName>
</protein>
<reference evidence="1 2" key="1">
    <citation type="journal article" date="2016" name="Nat. Commun.">
        <title>Thousands of microbial genomes shed light on interconnected biogeochemical processes in an aquifer system.</title>
        <authorList>
            <person name="Anantharaman K."/>
            <person name="Brown C.T."/>
            <person name="Hug L.A."/>
            <person name="Sharon I."/>
            <person name="Castelle C.J."/>
            <person name="Probst A.J."/>
            <person name="Thomas B.C."/>
            <person name="Singh A."/>
            <person name="Wilkins M.J."/>
            <person name="Karaoz U."/>
            <person name="Brodie E.L."/>
            <person name="Williams K.H."/>
            <person name="Hubbard S.S."/>
            <person name="Banfield J.F."/>
        </authorList>
    </citation>
    <scope>NUCLEOTIDE SEQUENCE [LARGE SCALE GENOMIC DNA]</scope>
    <source>
        <strain evidence="2">RIFCSPLOWO2_12_FULL_64_10</strain>
    </source>
</reference>
<dbReference type="Proteomes" id="UP000178606">
    <property type="component" value="Unassembled WGS sequence"/>
</dbReference>
<gene>
    <name evidence="1" type="ORF">A3F84_11755</name>
</gene>
<evidence type="ECO:0008006" key="3">
    <source>
        <dbReference type="Google" id="ProtNLM"/>
    </source>
</evidence>
<dbReference type="PANTHER" id="PTHR30348:SF4">
    <property type="entry name" value="DUF72 DOMAIN-CONTAINING PROTEIN"/>
    <property type="match status" value="1"/>
</dbReference>
<dbReference type="Pfam" id="PF01904">
    <property type="entry name" value="DUF72"/>
    <property type="match status" value="1"/>
</dbReference>
<organism evidence="1 2">
    <name type="scientific">Handelsmanbacteria sp. (strain RIFCSPLOWO2_12_FULL_64_10)</name>
    <dbReference type="NCBI Taxonomy" id="1817868"/>
    <lineage>
        <taxon>Bacteria</taxon>
        <taxon>Candidatus Handelsmaniibacteriota</taxon>
    </lineage>
</organism>
<dbReference type="Gene3D" id="3.20.20.410">
    <property type="entry name" value="Protein of unknown function UPF0759"/>
    <property type="match status" value="1"/>
</dbReference>
<dbReference type="PANTHER" id="PTHR30348">
    <property type="entry name" value="UNCHARACTERIZED PROTEIN YECE"/>
    <property type="match status" value="1"/>
</dbReference>
<dbReference type="InterPro" id="IPR036520">
    <property type="entry name" value="UPF0759_sf"/>
</dbReference>
<dbReference type="SUPFAM" id="SSF117396">
    <property type="entry name" value="TM1631-like"/>
    <property type="match status" value="1"/>
</dbReference>
<dbReference type="InterPro" id="IPR002763">
    <property type="entry name" value="DUF72"/>
</dbReference>
<evidence type="ECO:0000313" key="2">
    <source>
        <dbReference type="Proteomes" id="UP000178606"/>
    </source>
</evidence>
<sequence>MEILIGTSGWTFKDWIGAFYPADAQSHALLGLYCRHFRTVEVDSTFYGTPRASAVEAWRKKTPEEFVFSLKVPREITHDALLKDRGPQMGEFVDRIRPLGPKLGCILIQLPPYFTGRHFDHLVGFLEALPGDLDFAVEFRHKDLFRDETYDLLRSRRLAMVHTHRAKRTLLTADFHYVRWLGNRAEPMPDFSREHRSREEDHARWATLFRDLPSDLRRVYGYFNNHYTGHSPSAAKTFSKLLTQPSPSP</sequence>
<proteinExistence type="predicted"/>
<comment type="caution">
    <text evidence="1">The sequence shown here is derived from an EMBL/GenBank/DDBJ whole genome shotgun (WGS) entry which is preliminary data.</text>
</comment>